<evidence type="ECO:0000256" key="5">
    <source>
        <dbReference type="SAM" id="MobiDB-lite"/>
    </source>
</evidence>
<dbReference type="PANTHER" id="PTHR11265">
    <property type="entry name" value="S-ADENOSYL-METHYLTRANSFERASE MRAW"/>
    <property type="match status" value="1"/>
</dbReference>
<dbReference type="NCBIfam" id="TIGR00006">
    <property type="entry name" value="16S rRNA (cytosine(1402)-N(4))-methyltransferase RsmH"/>
    <property type="match status" value="1"/>
</dbReference>
<dbReference type="SUPFAM" id="SSF53335">
    <property type="entry name" value="S-adenosyl-L-methionine-dependent methyltransferases"/>
    <property type="match status" value="1"/>
</dbReference>
<comment type="caution">
    <text evidence="7">The sequence shown here is derived from an EMBL/GenBank/DDBJ whole genome shotgun (WGS) entry which is preliminary data.</text>
</comment>
<dbReference type="Gene3D" id="1.10.150.170">
    <property type="entry name" value="Putative methyltransferase TM0872, insert domain"/>
    <property type="match status" value="1"/>
</dbReference>
<dbReference type="InterPro" id="IPR029063">
    <property type="entry name" value="SAM-dependent_MTases_sf"/>
</dbReference>
<feature type="compositionally biased region" description="Basic residues" evidence="5">
    <location>
        <begin position="248"/>
        <end position="261"/>
    </location>
</feature>
<feature type="region of interest" description="Disordered" evidence="5">
    <location>
        <begin position="333"/>
        <end position="400"/>
    </location>
</feature>
<evidence type="ECO:0000313" key="7">
    <source>
        <dbReference type="EMBL" id="CAI5729097.1"/>
    </source>
</evidence>
<evidence type="ECO:0000313" key="8">
    <source>
        <dbReference type="Proteomes" id="UP001157938"/>
    </source>
</evidence>
<evidence type="ECO:0000313" key="9">
    <source>
        <dbReference type="Proteomes" id="UP001159659"/>
    </source>
</evidence>
<dbReference type="GO" id="GO:0005737">
    <property type="term" value="C:cytoplasm"/>
    <property type="evidence" value="ECO:0007669"/>
    <property type="project" value="TreeGrafter"/>
</dbReference>
<feature type="compositionally biased region" description="Basic residues" evidence="5">
    <location>
        <begin position="363"/>
        <end position="375"/>
    </location>
</feature>
<keyword evidence="4" id="KW-0949">S-adenosyl-L-methionine</keyword>
<evidence type="ECO:0000313" key="6">
    <source>
        <dbReference type="EMBL" id="CAH0492110.1"/>
    </source>
</evidence>
<dbReference type="HAMAP" id="MF_01007">
    <property type="entry name" value="16SrRNA_methyltr_H"/>
    <property type="match status" value="1"/>
</dbReference>
<feature type="compositionally biased region" description="Acidic residues" evidence="5">
    <location>
        <begin position="334"/>
        <end position="359"/>
    </location>
</feature>
<dbReference type="Pfam" id="PF01795">
    <property type="entry name" value="Methyltransf_5"/>
    <property type="match status" value="1"/>
</dbReference>
<organism evidence="7 9">
    <name type="scientific">Peronospora farinosa</name>
    <dbReference type="NCBI Taxonomy" id="134698"/>
    <lineage>
        <taxon>Eukaryota</taxon>
        <taxon>Sar</taxon>
        <taxon>Stramenopiles</taxon>
        <taxon>Oomycota</taxon>
        <taxon>Peronosporomycetes</taxon>
        <taxon>Peronosporales</taxon>
        <taxon>Peronosporaceae</taxon>
        <taxon>Peronospora</taxon>
    </lineage>
</organism>
<dbReference type="SUPFAM" id="SSF81799">
    <property type="entry name" value="Putative methyltransferase TM0872, insert domain"/>
    <property type="match status" value="1"/>
</dbReference>
<dbReference type="InterPro" id="IPR002903">
    <property type="entry name" value="RsmH"/>
</dbReference>
<dbReference type="PANTHER" id="PTHR11265:SF0">
    <property type="entry name" value="12S RRNA N4-METHYLCYTIDINE METHYLTRANSFERASE"/>
    <property type="match status" value="1"/>
</dbReference>
<protein>
    <submittedName>
        <fullName evidence="7">Uncharacterized protein</fullName>
    </submittedName>
</protein>
<gene>
    <name evidence="6" type="ORF">PFR001_LOCUS7329</name>
    <name evidence="7" type="ORF">PFR002_LOCUS5951</name>
</gene>
<evidence type="ECO:0000256" key="1">
    <source>
        <dbReference type="ARBA" id="ARBA00010396"/>
    </source>
</evidence>
<dbReference type="Gene3D" id="3.40.50.150">
    <property type="entry name" value="Vaccinia Virus protein VP39"/>
    <property type="match status" value="1"/>
</dbReference>
<proteinExistence type="inferred from homology"/>
<dbReference type="GO" id="GO:0070475">
    <property type="term" value="P:rRNA base methylation"/>
    <property type="evidence" value="ECO:0007669"/>
    <property type="project" value="TreeGrafter"/>
</dbReference>
<sequence length="400" mass="45585">MWRHVPHFILQPSRHVFSWSLSRAVVPCANVSTNCGERDGFDCPVHVPVLLRETLAAFSRKRFDTGGPRHFVDGTAGFGGHSRAMLQHFPDVKLLCVDRDPEVLRIAQTNLADFQDRVRFSNGSYNDLEMHLKMAGFPKEVDGILVDLGANSFHFDTARRGFSVLHDGPLDMRFNQQDAQAQTAANAVNTLSEVQLTKIFRDFGEEKLAKEFAKAIVREREERGKVFETTRDLRESIERIANMWKSVKKGKNKKKKKKGNRASKAGSTHPATRCFQALRIHVNDELNHVESGVKKLVNHLAPNGRLVTIAFHSLEDRPIKDFFRELDKHGRIEADEDEDDEWDDEDSDDEDEVESEEDANPLSKKRFRLQRRKATKASAEEVATNSRSRSARLRCLERIG</sequence>
<name>A0AAV0TX85_9STRA</name>
<accession>A0AAV0TX85</accession>
<keyword evidence="3" id="KW-0808">Transferase</keyword>
<keyword evidence="2" id="KW-0489">Methyltransferase</keyword>
<dbReference type="EMBL" id="CAKLBC010001460">
    <property type="protein sequence ID" value="CAH0492110.1"/>
    <property type="molecule type" value="Genomic_DNA"/>
</dbReference>
<dbReference type="GO" id="GO:0071424">
    <property type="term" value="F:rRNA (cytosine-N4-)-methyltransferase activity"/>
    <property type="evidence" value="ECO:0007669"/>
    <property type="project" value="TreeGrafter"/>
</dbReference>
<evidence type="ECO:0000256" key="4">
    <source>
        <dbReference type="ARBA" id="ARBA00022691"/>
    </source>
</evidence>
<dbReference type="AlphaFoldDB" id="A0AAV0TX85"/>
<comment type="similarity">
    <text evidence="1">Belongs to the methyltransferase superfamily. RsmH family.</text>
</comment>
<keyword evidence="8" id="KW-1185">Reference proteome</keyword>
<feature type="region of interest" description="Disordered" evidence="5">
    <location>
        <begin position="248"/>
        <end position="270"/>
    </location>
</feature>
<evidence type="ECO:0000256" key="2">
    <source>
        <dbReference type="ARBA" id="ARBA00022603"/>
    </source>
</evidence>
<dbReference type="Proteomes" id="UP001157938">
    <property type="component" value="Unassembled WGS sequence"/>
</dbReference>
<reference evidence="6 8" key="1">
    <citation type="submission" date="2021-11" db="EMBL/GenBank/DDBJ databases">
        <authorList>
            <person name="Islam A."/>
            <person name="Islam S."/>
            <person name="Flora M.S."/>
            <person name="Rahman M."/>
            <person name="Ziaur R.M."/>
            <person name="Epstein J.H."/>
            <person name="Hassan M."/>
            <person name="Klassen M."/>
            <person name="Woodard K."/>
            <person name="Webb A."/>
            <person name="Webby R.J."/>
            <person name="El Zowalaty M.E."/>
        </authorList>
    </citation>
    <scope>NUCLEOTIDE SEQUENCE [LARGE SCALE GENOMIC DNA]</scope>
    <source>
        <strain evidence="6">Pf1</strain>
    </source>
</reference>
<dbReference type="EMBL" id="CANTFK010000822">
    <property type="protein sequence ID" value="CAI5729097.1"/>
    <property type="molecule type" value="Genomic_DNA"/>
</dbReference>
<reference evidence="7" key="2">
    <citation type="submission" date="2022-12" db="EMBL/GenBank/DDBJ databases">
        <authorList>
            <person name="Webb A."/>
        </authorList>
    </citation>
    <scope>NUCLEOTIDE SEQUENCE</scope>
    <source>
        <strain evidence="7">Pf2</strain>
    </source>
</reference>
<dbReference type="Proteomes" id="UP001159659">
    <property type="component" value="Unassembled WGS sequence"/>
</dbReference>
<dbReference type="CDD" id="cd02440">
    <property type="entry name" value="AdoMet_MTases"/>
    <property type="match status" value="1"/>
</dbReference>
<evidence type="ECO:0000256" key="3">
    <source>
        <dbReference type="ARBA" id="ARBA00022679"/>
    </source>
</evidence>
<dbReference type="InterPro" id="IPR023397">
    <property type="entry name" value="SAM-dep_MeTrfase_MraW_recog"/>
</dbReference>